<organism evidence="10 11">
    <name type="scientific">Microbulbifer agarilyticus</name>
    <dbReference type="NCBI Taxonomy" id="260552"/>
    <lineage>
        <taxon>Bacteria</taxon>
        <taxon>Pseudomonadati</taxon>
        <taxon>Pseudomonadota</taxon>
        <taxon>Gammaproteobacteria</taxon>
        <taxon>Cellvibrionales</taxon>
        <taxon>Microbulbiferaceae</taxon>
        <taxon>Microbulbifer</taxon>
    </lineage>
</organism>
<reference evidence="10" key="1">
    <citation type="submission" date="2017-02" db="EMBL/GenBank/DDBJ databases">
        <title>Genome of Microbulbifer agarilyticus GP101.</title>
        <authorList>
            <person name="Jung J."/>
            <person name="Bae S.S."/>
            <person name="Baek K."/>
        </authorList>
    </citation>
    <scope>NUCLEOTIDE SEQUENCE [LARGE SCALE GENOMIC DNA]</scope>
    <source>
        <strain evidence="10">GP101</strain>
    </source>
</reference>
<dbReference type="CDD" id="cd06257">
    <property type="entry name" value="DnaJ"/>
    <property type="match status" value="1"/>
</dbReference>
<dbReference type="OrthoDB" id="9811070at2"/>
<feature type="domain" description="J" evidence="9">
    <location>
        <begin position="128"/>
        <end position="183"/>
    </location>
</feature>
<evidence type="ECO:0000256" key="6">
    <source>
        <dbReference type="ARBA" id="ARBA00038105"/>
    </source>
</evidence>
<dbReference type="Gene3D" id="1.10.287.110">
    <property type="entry name" value="DnaJ domain"/>
    <property type="match status" value="1"/>
</dbReference>
<dbReference type="InterPro" id="IPR001623">
    <property type="entry name" value="DnaJ_domain"/>
</dbReference>
<keyword evidence="2 8" id="KW-0812">Transmembrane</keyword>
<sequence length="183" mass="20313">MGRIILLIAVAIFAWLAVQKFKYSPPEQRRKLVIQWVLIALALGAVLLAVTGRLHWVGAAVAIVLPILNRLWRTFGRHLPWIAPLIAKHAQARAQKQQEKSQRARSEETGEGQAHGKPESEPQLTLAEARKILSVPANASREEIIGAHRKLIQKFHPDRGGSDYLASRINAAKALLLKNLDGQ</sequence>
<dbReference type="Proteomes" id="UP000188219">
    <property type="component" value="Chromosome"/>
</dbReference>
<dbReference type="EMBL" id="CP019650">
    <property type="protein sequence ID" value="AQQ67805.1"/>
    <property type="molecule type" value="Genomic_DNA"/>
</dbReference>
<evidence type="ECO:0000256" key="4">
    <source>
        <dbReference type="ARBA" id="ARBA00023136"/>
    </source>
</evidence>
<dbReference type="KEGG" id="maga:Mag101_09245"/>
<keyword evidence="5" id="KW-0143">Chaperone</keyword>
<dbReference type="InterPro" id="IPR036869">
    <property type="entry name" value="J_dom_sf"/>
</dbReference>
<dbReference type="AlphaFoldDB" id="A0A1Q2M4Z1"/>
<evidence type="ECO:0000256" key="2">
    <source>
        <dbReference type="ARBA" id="ARBA00022692"/>
    </source>
</evidence>
<comment type="subcellular location">
    <subcellularLocation>
        <location evidence="1">Membrane</location>
        <topology evidence="1">Single-pass membrane protein</topology>
    </subcellularLocation>
</comment>
<dbReference type="GO" id="GO:0016020">
    <property type="term" value="C:membrane"/>
    <property type="evidence" value="ECO:0007669"/>
    <property type="project" value="UniProtKB-SubCell"/>
</dbReference>
<evidence type="ECO:0000256" key="3">
    <source>
        <dbReference type="ARBA" id="ARBA00022989"/>
    </source>
</evidence>
<dbReference type="SMART" id="SM00271">
    <property type="entry name" value="DnaJ"/>
    <property type="match status" value="1"/>
</dbReference>
<evidence type="ECO:0000313" key="11">
    <source>
        <dbReference type="Proteomes" id="UP000188219"/>
    </source>
</evidence>
<evidence type="ECO:0000256" key="7">
    <source>
        <dbReference type="SAM" id="MobiDB-lite"/>
    </source>
</evidence>
<dbReference type="STRING" id="260552.Mag101_09245"/>
<dbReference type="eggNOG" id="COG2214">
    <property type="taxonomic scope" value="Bacteria"/>
</dbReference>
<evidence type="ECO:0000256" key="5">
    <source>
        <dbReference type="ARBA" id="ARBA00023186"/>
    </source>
</evidence>
<accession>A0A1Q2M4Z1</accession>
<evidence type="ECO:0000313" key="10">
    <source>
        <dbReference type="EMBL" id="AQQ67805.1"/>
    </source>
</evidence>
<feature type="transmembrane region" description="Helical" evidence="8">
    <location>
        <begin position="36"/>
        <end position="68"/>
    </location>
</feature>
<dbReference type="PROSITE" id="PS50076">
    <property type="entry name" value="DNAJ_2"/>
    <property type="match status" value="1"/>
</dbReference>
<dbReference type="SUPFAM" id="SSF46565">
    <property type="entry name" value="Chaperone J-domain"/>
    <property type="match status" value="1"/>
</dbReference>
<keyword evidence="4 8" id="KW-0472">Membrane</keyword>
<dbReference type="RefSeq" id="WP_077403849.1">
    <property type="nucleotide sequence ID" value="NZ_CP019650.1"/>
</dbReference>
<evidence type="ECO:0000256" key="8">
    <source>
        <dbReference type="SAM" id="Phobius"/>
    </source>
</evidence>
<dbReference type="PANTHER" id="PTHR12763:SF28">
    <property type="entry name" value="GEO10507P1-RELATED"/>
    <property type="match status" value="1"/>
</dbReference>
<keyword evidence="11" id="KW-1185">Reference proteome</keyword>
<name>A0A1Q2M4Z1_9GAMM</name>
<feature type="compositionally biased region" description="Basic and acidic residues" evidence="7">
    <location>
        <begin position="96"/>
        <end position="120"/>
    </location>
</feature>
<comment type="similarity">
    <text evidence="6">Belongs to the TIM14 family.</text>
</comment>
<evidence type="ECO:0000256" key="1">
    <source>
        <dbReference type="ARBA" id="ARBA00004167"/>
    </source>
</evidence>
<proteinExistence type="inferred from homology"/>
<feature type="region of interest" description="Disordered" evidence="7">
    <location>
        <begin position="94"/>
        <end position="121"/>
    </location>
</feature>
<protein>
    <submittedName>
        <fullName evidence="10">Molecular chaperone DnaJ</fullName>
    </submittedName>
</protein>
<gene>
    <name evidence="10" type="ORF">Mag101_09245</name>
</gene>
<keyword evidence="3 8" id="KW-1133">Transmembrane helix</keyword>
<evidence type="ECO:0000259" key="9">
    <source>
        <dbReference type="PROSITE" id="PS50076"/>
    </source>
</evidence>
<dbReference type="PANTHER" id="PTHR12763">
    <property type="match status" value="1"/>
</dbReference>